<gene>
    <name evidence="2" type="ORF">EWM64_g7925</name>
</gene>
<organism evidence="2 3">
    <name type="scientific">Hericium alpestre</name>
    <dbReference type="NCBI Taxonomy" id="135208"/>
    <lineage>
        <taxon>Eukaryota</taxon>
        <taxon>Fungi</taxon>
        <taxon>Dikarya</taxon>
        <taxon>Basidiomycota</taxon>
        <taxon>Agaricomycotina</taxon>
        <taxon>Agaricomycetes</taxon>
        <taxon>Russulales</taxon>
        <taxon>Hericiaceae</taxon>
        <taxon>Hericium</taxon>
    </lineage>
</organism>
<dbReference type="OrthoDB" id="3344688at2759"/>
<dbReference type="InterPro" id="IPR043502">
    <property type="entry name" value="DNA/RNA_pol_sf"/>
</dbReference>
<name>A0A4Y9ZMJ0_9AGAM</name>
<keyword evidence="3" id="KW-1185">Reference proteome</keyword>
<dbReference type="Proteomes" id="UP000298061">
    <property type="component" value="Unassembled WGS sequence"/>
</dbReference>
<evidence type="ECO:0000259" key="1">
    <source>
        <dbReference type="Pfam" id="PF07727"/>
    </source>
</evidence>
<evidence type="ECO:0000313" key="3">
    <source>
        <dbReference type="Proteomes" id="UP000298061"/>
    </source>
</evidence>
<proteinExistence type="predicted"/>
<dbReference type="InterPro" id="IPR013103">
    <property type="entry name" value="RVT_2"/>
</dbReference>
<dbReference type="CDD" id="cd09272">
    <property type="entry name" value="RNase_HI_RT_Ty1"/>
    <property type="match status" value="1"/>
</dbReference>
<dbReference type="SUPFAM" id="SSF56672">
    <property type="entry name" value="DNA/RNA polymerases"/>
    <property type="match status" value="1"/>
</dbReference>
<evidence type="ECO:0000313" key="2">
    <source>
        <dbReference type="EMBL" id="TFY76086.1"/>
    </source>
</evidence>
<dbReference type="PANTHER" id="PTHR11439">
    <property type="entry name" value="GAG-POL-RELATED RETROTRANSPOSON"/>
    <property type="match status" value="1"/>
</dbReference>
<dbReference type="Pfam" id="PF07727">
    <property type="entry name" value="RVT_2"/>
    <property type="match status" value="1"/>
</dbReference>
<protein>
    <recommendedName>
        <fullName evidence="1">Reverse transcriptase Ty1/copia-type domain-containing protein</fullName>
    </recommendedName>
</protein>
<comment type="caution">
    <text evidence="2">The sequence shown here is derived from an EMBL/GenBank/DDBJ whole genome shotgun (WGS) entry which is preliminary data.</text>
</comment>
<dbReference type="EMBL" id="SFCI01001326">
    <property type="protein sequence ID" value="TFY76086.1"/>
    <property type="molecule type" value="Genomic_DNA"/>
</dbReference>
<accession>A0A4Y9ZMJ0</accession>
<dbReference type="STRING" id="135208.A0A4Y9ZMJ0"/>
<feature type="domain" description="Reverse transcriptase Ty1/copia-type" evidence="1">
    <location>
        <begin position="3"/>
        <end position="64"/>
    </location>
</feature>
<reference evidence="2 3" key="1">
    <citation type="submission" date="2019-02" db="EMBL/GenBank/DDBJ databases">
        <title>Genome sequencing of the rare red list fungi Hericium alpestre (H. flagellum).</title>
        <authorList>
            <person name="Buettner E."/>
            <person name="Kellner H."/>
        </authorList>
    </citation>
    <scope>NUCLEOTIDE SEQUENCE [LARGE SCALE GENOMIC DNA]</scope>
    <source>
        <strain evidence="2 3">DSM 108284</strain>
    </source>
</reference>
<sequence length="299" mass="34037">MIQFKDVLKAHFEMTNLGELHWLLGIEIQCDRGRRTLSMSQSAYIDTIISCFNLQDAKPLSTPLDSSFPLTNVQLPSMPQQFEDMHNVLYHEVIGLLMYAALGTCPDVANSVTTLSQFMQNPGHIHWEAAKCVMWYLKATRNEWLIYGTDSEGRIAGYSDADWGSNDHRHSIFRYIFLIDGGAVSWSAKKQLIVALSSTEAEYVALTHAAKEALWMHAFLREILGPFDKPTMIFGNNQSAIMLTQDNIFHSRTKHIAIRYHFICDAVERNKVDLVYCPTREMAADVFTKALAHPKMEKM</sequence>
<dbReference type="AlphaFoldDB" id="A0A4Y9ZMJ0"/>